<feature type="transmembrane region" description="Helical" evidence="1">
    <location>
        <begin position="122"/>
        <end position="140"/>
    </location>
</feature>
<organism evidence="2 3">
    <name type="scientific">Lactiplantibacillus brownii</name>
    <dbReference type="NCBI Taxonomy" id="3069269"/>
    <lineage>
        <taxon>Bacteria</taxon>
        <taxon>Bacillati</taxon>
        <taxon>Bacillota</taxon>
        <taxon>Bacilli</taxon>
        <taxon>Lactobacillales</taxon>
        <taxon>Lactobacillaceae</taxon>
        <taxon>Lactiplantibacillus</taxon>
    </lineage>
</organism>
<keyword evidence="3" id="KW-1185">Reference proteome</keyword>
<keyword evidence="1" id="KW-1133">Transmembrane helix</keyword>
<dbReference type="EMBL" id="JAVCWF010000001">
    <property type="protein sequence ID" value="MDQ7936162.1"/>
    <property type="molecule type" value="Genomic_DNA"/>
</dbReference>
<name>A0ABU1A597_9LACO</name>
<evidence type="ECO:0008006" key="4">
    <source>
        <dbReference type="Google" id="ProtNLM"/>
    </source>
</evidence>
<feature type="transmembrane region" description="Helical" evidence="1">
    <location>
        <begin position="146"/>
        <end position="163"/>
    </location>
</feature>
<evidence type="ECO:0000256" key="1">
    <source>
        <dbReference type="SAM" id="Phobius"/>
    </source>
</evidence>
<dbReference type="RefSeq" id="WP_308702006.1">
    <property type="nucleotide sequence ID" value="NZ_AP027463.1"/>
</dbReference>
<sequence>MWRHRFLIKGSGQELKWLNKLAKRGWLLAGIRGNWYHFKHVKQTYRLFSEYVPTELVAEITQADQVFQVLATVQVAKPDIQVVYTGSTQPEVVAAQVSPGDPQMRLKVALGMRDKAMNTMNLIIYLGVGFLAVLVFTMNNPIQMDLIGAYALIGLLVAFRFVLSAKNLQKQIAILRRDTQSYDGAWMPTMHVFIDPLTTDLDTEALKSLGRWQLVGHSRKGAYWYDLQTLASESEIKQVLHPVVPTDATVNVMSWLGMAPIGWFL</sequence>
<proteinExistence type="predicted"/>
<evidence type="ECO:0000313" key="2">
    <source>
        <dbReference type="EMBL" id="MDQ7936162.1"/>
    </source>
</evidence>
<keyword evidence="1" id="KW-0472">Membrane</keyword>
<gene>
    <name evidence="2" type="ORF">RA086_00670</name>
</gene>
<keyword evidence="1" id="KW-0812">Transmembrane</keyword>
<comment type="caution">
    <text evidence="2">The sequence shown here is derived from an EMBL/GenBank/DDBJ whole genome shotgun (WGS) entry which is preliminary data.</text>
</comment>
<dbReference type="Proteomes" id="UP001227831">
    <property type="component" value="Unassembled WGS sequence"/>
</dbReference>
<evidence type="ECO:0000313" key="3">
    <source>
        <dbReference type="Proteomes" id="UP001227831"/>
    </source>
</evidence>
<accession>A0ABU1A597</accession>
<reference evidence="2 3" key="1">
    <citation type="journal article" date="2023" name="Int. J. Syst. Evol. Microbiol.">
        <title>Lactiplantibacillus brownii sp. nov., a novel psychrotolerant species isolated from sauerkraut.</title>
        <authorList>
            <person name="Heng Y.C."/>
            <person name="Silvaraju S."/>
            <person name="Lee J.K.Y."/>
            <person name="Kittelmann S."/>
        </authorList>
    </citation>
    <scope>NUCLEOTIDE SEQUENCE [LARGE SCALE GENOMIC DNA]</scope>
    <source>
        <strain evidence="2 3">WILCCON 0030</strain>
    </source>
</reference>
<protein>
    <recommendedName>
        <fullName evidence="4">DUF2812 domain-containing protein</fullName>
    </recommendedName>
</protein>